<dbReference type="SMART" id="SM00388">
    <property type="entry name" value="HisKA"/>
    <property type="match status" value="1"/>
</dbReference>
<dbReference type="InterPro" id="IPR005467">
    <property type="entry name" value="His_kinase_dom"/>
</dbReference>
<keyword evidence="10" id="KW-0067">ATP-binding</keyword>
<dbReference type="InterPro" id="IPR036097">
    <property type="entry name" value="HisK_dim/P_sf"/>
</dbReference>
<dbReference type="EC" id="2.7.13.3" evidence="3"/>
<dbReference type="Proteomes" id="UP000241771">
    <property type="component" value="Unassembled WGS sequence"/>
</dbReference>
<dbReference type="Gene3D" id="3.30.565.10">
    <property type="entry name" value="Histidine kinase-like ATPase, C-terminal domain"/>
    <property type="match status" value="1"/>
</dbReference>
<dbReference type="Gene3D" id="6.10.340.10">
    <property type="match status" value="1"/>
</dbReference>
<evidence type="ECO:0000256" key="11">
    <source>
        <dbReference type="ARBA" id="ARBA00022989"/>
    </source>
</evidence>
<evidence type="ECO:0000256" key="8">
    <source>
        <dbReference type="ARBA" id="ARBA00022741"/>
    </source>
</evidence>
<dbReference type="PANTHER" id="PTHR45528:SF1">
    <property type="entry name" value="SENSOR HISTIDINE KINASE CPXA"/>
    <property type="match status" value="1"/>
</dbReference>
<dbReference type="SUPFAM" id="SSF47384">
    <property type="entry name" value="Homodimeric domain of signal transducing histidine kinase"/>
    <property type="match status" value="1"/>
</dbReference>
<dbReference type="RefSeq" id="WP_036826557.1">
    <property type="nucleotide sequence ID" value="NZ_JGVO01000765.1"/>
</dbReference>
<evidence type="ECO:0000256" key="5">
    <source>
        <dbReference type="ARBA" id="ARBA00022553"/>
    </source>
</evidence>
<dbReference type="InterPro" id="IPR003661">
    <property type="entry name" value="HisK_dim/P_dom"/>
</dbReference>
<keyword evidence="18" id="KW-1185">Reference proteome</keyword>
<comment type="catalytic activity">
    <reaction evidence="1">
        <text>ATP + protein L-histidine = ADP + protein N-phospho-L-histidine.</text>
        <dbReference type="EC" id="2.7.13.3"/>
    </reaction>
</comment>
<name>A0A2T3P0I5_9GAMM</name>
<evidence type="ECO:0000256" key="10">
    <source>
        <dbReference type="ARBA" id="ARBA00022840"/>
    </source>
</evidence>
<dbReference type="PANTHER" id="PTHR45528">
    <property type="entry name" value="SENSOR HISTIDINE KINASE CPXA"/>
    <property type="match status" value="1"/>
</dbReference>
<evidence type="ECO:0000313" key="17">
    <source>
        <dbReference type="EMBL" id="PSW21992.1"/>
    </source>
</evidence>
<keyword evidence="14" id="KW-0175">Coiled coil</keyword>
<feature type="transmembrane region" description="Helical" evidence="15">
    <location>
        <begin position="172"/>
        <end position="191"/>
    </location>
</feature>
<keyword evidence="6" id="KW-0808">Transferase</keyword>
<evidence type="ECO:0000256" key="2">
    <source>
        <dbReference type="ARBA" id="ARBA00004651"/>
    </source>
</evidence>
<dbReference type="Pfam" id="PF00512">
    <property type="entry name" value="HisKA"/>
    <property type="match status" value="1"/>
</dbReference>
<gene>
    <name evidence="17" type="ORF">C9I98_01645</name>
</gene>
<dbReference type="GO" id="GO:0000155">
    <property type="term" value="F:phosphorelay sensor kinase activity"/>
    <property type="evidence" value="ECO:0007669"/>
    <property type="project" value="InterPro"/>
</dbReference>
<dbReference type="GO" id="GO:0005524">
    <property type="term" value="F:ATP binding"/>
    <property type="evidence" value="ECO:0007669"/>
    <property type="project" value="UniProtKB-KW"/>
</dbReference>
<protein>
    <recommendedName>
        <fullName evidence="3">histidine kinase</fullName>
        <ecNumber evidence="3">2.7.13.3</ecNumber>
    </recommendedName>
</protein>
<reference evidence="17 18" key="1">
    <citation type="submission" date="2018-01" db="EMBL/GenBank/DDBJ databases">
        <title>Whole genome sequencing of Histamine producing bacteria.</title>
        <authorList>
            <person name="Butler K."/>
        </authorList>
    </citation>
    <scope>NUCLEOTIDE SEQUENCE [LARGE SCALE GENOMIC DNA]</scope>
    <source>
        <strain evidence="17 18">DSM 100436</strain>
    </source>
</reference>
<keyword evidence="13 15" id="KW-0472">Membrane</keyword>
<proteinExistence type="predicted"/>
<keyword evidence="11 15" id="KW-1133">Transmembrane helix</keyword>
<evidence type="ECO:0000256" key="3">
    <source>
        <dbReference type="ARBA" id="ARBA00012438"/>
    </source>
</evidence>
<keyword evidence="9 17" id="KW-0418">Kinase</keyword>
<dbReference type="InterPro" id="IPR050398">
    <property type="entry name" value="HssS/ArlS-like"/>
</dbReference>
<comment type="caution">
    <text evidence="17">The sequence shown here is derived from an EMBL/GenBank/DDBJ whole genome shotgun (WGS) entry which is preliminary data.</text>
</comment>
<keyword evidence="12" id="KW-0902">Two-component regulatory system</keyword>
<dbReference type="InterPro" id="IPR036890">
    <property type="entry name" value="HATPase_C_sf"/>
</dbReference>
<comment type="subcellular location">
    <subcellularLocation>
        <location evidence="2">Cell membrane</location>
        <topology evidence="2">Multi-pass membrane protein</topology>
    </subcellularLocation>
</comment>
<evidence type="ECO:0000256" key="12">
    <source>
        <dbReference type="ARBA" id="ARBA00023012"/>
    </source>
</evidence>
<evidence type="ECO:0000256" key="4">
    <source>
        <dbReference type="ARBA" id="ARBA00022475"/>
    </source>
</evidence>
<keyword evidence="7 15" id="KW-0812">Transmembrane</keyword>
<dbReference type="GO" id="GO:0005886">
    <property type="term" value="C:plasma membrane"/>
    <property type="evidence" value="ECO:0007669"/>
    <property type="project" value="UniProtKB-SubCell"/>
</dbReference>
<dbReference type="AlphaFoldDB" id="A0A2T3P0I5"/>
<sequence>MNFKHRLLLLTGFWFLLSALLLGGLFVYQQQLVEQRTQQALHKELAAHMRDDSPLMQGTDFNPAALKSLFHTLMLLGPDFEIYFLDQQGTIRTHAAPEGKVLLGSVSLSPIQQFLDNQPFPILGDDPRNPSVKKVFSVAPITEFGSVIGYLYVVIGSEQRALLAEQEQLTTLFYLIGVSLLLVIGFSYLTYRLVKRTLLKPIEHVTGDLQDQAGNDFRLKPEFVNQVPELKPVAKQLYLMAQQIQQQFLQLQQEEARRRELLMQLSHDLKTPLSSILGYLETWKIQNKEPNALIDTAHRNAEKLSEQLSEQLALARNQQQAPQPKFEQIALYEVIEEIQESLAPEANKKALSLAVSIPEQEVVFGDRQLLLRLFANLFENAIRHAPSNSRIALEVIHQHPNLTIKLCNDIDPSAPSGSMGLGTKIIQSILMLHHSQLITKQEENHFLQQFHLPASSG</sequence>
<feature type="coiled-coil region" evidence="14">
    <location>
        <begin position="294"/>
        <end position="321"/>
    </location>
</feature>
<evidence type="ECO:0000256" key="13">
    <source>
        <dbReference type="ARBA" id="ARBA00023136"/>
    </source>
</evidence>
<evidence type="ECO:0000313" key="18">
    <source>
        <dbReference type="Proteomes" id="UP000241771"/>
    </source>
</evidence>
<keyword evidence="8" id="KW-0547">Nucleotide-binding</keyword>
<dbReference type="SUPFAM" id="SSF55874">
    <property type="entry name" value="ATPase domain of HSP90 chaperone/DNA topoisomerase II/histidine kinase"/>
    <property type="match status" value="1"/>
</dbReference>
<keyword evidence="4" id="KW-1003">Cell membrane</keyword>
<evidence type="ECO:0000256" key="9">
    <source>
        <dbReference type="ARBA" id="ARBA00022777"/>
    </source>
</evidence>
<evidence type="ECO:0000256" key="1">
    <source>
        <dbReference type="ARBA" id="ARBA00000085"/>
    </source>
</evidence>
<dbReference type="Gene3D" id="1.10.287.130">
    <property type="match status" value="1"/>
</dbReference>
<evidence type="ECO:0000256" key="15">
    <source>
        <dbReference type="SAM" id="Phobius"/>
    </source>
</evidence>
<evidence type="ECO:0000256" key="14">
    <source>
        <dbReference type="SAM" id="Coils"/>
    </source>
</evidence>
<dbReference type="CDD" id="cd00082">
    <property type="entry name" value="HisKA"/>
    <property type="match status" value="1"/>
</dbReference>
<dbReference type="EMBL" id="PYMA01000001">
    <property type="protein sequence ID" value="PSW21992.1"/>
    <property type="molecule type" value="Genomic_DNA"/>
</dbReference>
<dbReference type="PROSITE" id="PS50109">
    <property type="entry name" value="HIS_KIN"/>
    <property type="match status" value="1"/>
</dbReference>
<keyword evidence="5" id="KW-0597">Phosphoprotein</keyword>
<evidence type="ECO:0000256" key="7">
    <source>
        <dbReference type="ARBA" id="ARBA00022692"/>
    </source>
</evidence>
<feature type="domain" description="Histidine kinase" evidence="16">
    <location>
        <begin position="264"/>
        <end position="456"/>
    </location>
</feature>
<evidence type="ECO:0000259" key="16">
    <source>
        <dbReference type="PROSITE" id="PS50109"/>
    </source>
</evidence>
<organism evidence="17 18">
    <name type="scientific">Photobacterium sanctipauli</name>
    <dbReference type="NCBI Taxonomy" id="1342794"/>
    <lineage>
        <taxon>Bacteria</taxon>
        <taxon>Pseudomonadati</taxon>
        <taxon>Pseudomonadota</taxon>
        <taxon>Gammaproteobacteria</taxon>
        <taxon>Vibrionales</taxon>
        <taxon>Vibrionaceae</taxon>
        <taxon>Photobacterium</taxon>
    </lineage>
</organism>
<dbReference type="OrthoDB" id="9804645at2"/>
<evidence type="ECO:0000256" key="6">
    <source>
        <dbReference type="ARBA" id="ARBA00022679"/>
    </source>
</evidence>
<accession>A0A2T3P0I5</accession>